<comment type="caution">
    <text evidence="6">The sequence shown here is derived from an EMBL/GenBank/DDBJ whole genome shotgun (WGS) entry which is preliminary data.</text>
</comment>
<keyword evidence="5" id="KW-0812">Transmembrane</keyword>
<dbReference type="EMBL" id="JAODUP010000450">
    <property type="protein sequence ID" value="KAK2149479.1"/>
    <property type="molecule type" value="Genomic_DNA"/>
</dbReference>
<evidence type="ECO:0000256" key="4">
    <source>
        <dbReference type="ARBA" id="ARBA00023224"/>
    </source>
</evidence>
<keyword evidence="2" id="KW-0297">G-protein coupled receptor</keyword>
<comment type="subcellular location">
    <subcellularLocation>
        <location evidence="1">Membrane</location>
        <topology evidence="1">Multi-pass membrane protein</topology>
    </subcellularLocation>
</comment>
<name>A0AAD9JAF1_9ANNE</name>
<keyword evidence="7" id="KW-1185">Reference proteome</keyword>
<evidence type="ECO:0000256" key="3">
    <source>
        <dbReference type="ARBA" id="ARBA00023170"/>
    </source>
</evidence>
<evidence type="ECO:0000256" key="2">
    <source>
        <dbReference type="ARBA" id="ARBA00023040"/>
    </source>
</evidence>
<dbReference type="PROSITE" id="PS51257">
    <property type="entry name" value="PROKAR_LIPOPROTEIN"/>
    <property type="match status" value="1"/>
</dbReference>
<proteinExistence type="predicted"/>
<keyword evidence="4" id="KW-0807">Transducer</keyword>
<dbReference type="PANTHER" id="PTHR24243:SF230">
    <property type="entry name" value="G-PROTEIN COUPLED RECEPTORS FAMILY 1 PROFILE DOMAIN-CONTAINING PROTEIN"/>
    <property type="match status" value="1"/>
</dbReference>
<dbReference type="PANTHER" id="PTHR24243">
    <property type="entry name" value="G-PROTEIN COUPLED RECEPTOR"/>
    <property type="match status" value="1"/>
</dbReference>
<evidence type="ECO:0000313" key="7">
    <source>
        <dbReference type="Proteomes" id="UP001208570"/>
    </source>
</evidence>
<dbReference type="SUPFAM" id="SSF81321">
    <property type="entry name" value="Family A G protein-coupled receptor-like"/>
    <property type="match status" value="1"/>
</dbReference>
<dbReference type="AlphaFoldDB" id="A0AAD9JAF1"/>
<evidence type="ECO:0000256" key="1">
    <source>
        <dbReference type="ARBA" id="ARBA00004141"/>
    </source>
</evidence>
<dbReference type="Gene3D" id="1.20.1070.10">
    <property type="entry name" value="Rhodopsin 7-helix transmembrane proteins"/>
    <property type="match status" value="1"/>
</dbReference>
<protein>
    <recommendedName>
        <fullName evidence="8">G-protein coupled receptors family 1 profile domain-containing protein</fullName>
    </recommendedName>
</protein>
<dbReference type="GO" id="GO:0005886">
    <property type="term" value="C:plasma membrane"/>
    <property type="evidence" value="ECO:0007669"/>
    <property type="project" value="TreeGrafter"/>
</dbReference>
<dbReference type="Proteomes" id="UP001208570">
    <property type="component" value="Unassembled WGS sequence"/>
</dbReference>
<accession>A0AAD9JAF1</accession>
<keyword evidence="3" id="KW-0675">Receptor</keyword>
<reference evidence="6" key="1">
    <citation type="journal article" date="2023" name="Mol. Biol. Evol.">
        <title>Third-Generation Sequencing Reveals the Adaptive Role of the Epigenome in Three Deep-Sea Polychaetes.</title>
        <authorList>
            <person name="Perez M."/>
            <person name="Aroh O."/>
            <person name="Sun Y."/>
            <person name="Lan Y."/>
            <person name="Juniper S.K."/>
            <person name="Young C.R."/>
            <person name="Angers B."/>
            <person name="Qian P.Y."/>
        </authorList>
    </citation>
    <scope>NUCLEOTIDE SEQUENCE</scope>
    <source>
        <strain evidence="6">P08H-3</strain>
    </source>
</reference>
<keyword evidence="5" id="KW-1133">Transmembrane helix</keyword>
<feature type="transmembrane region" description="Helical" evidence="5">
    <location>
        <begin position="55"/>
        <end position="82"/>
    </location>
</feature>
<evidence type="ECO:0000313" key="6">
    <source>
        <dbReference type="EMBL" id="KAK2149479.1"/>
    </source>
</evidence>
<gene>
    <name evidence="6" type="ORF">LSH36_450g02094</name>
</gene>
<dbReference type="GO" id="GO:0004930">
    <property type="term" value="F:G protein-coupled receptor activity"/>
    <property type="evidence" value="ECO:0007669"/>
    <property type="project" value="UniProtKB-KW"/>
</dbReference>
<evidence type="ECO:0000256" key="5">
    <source>
        <dbReference type="SAM" id="Phobius"/>
    </source>
</evidence>
<organism evidence="6 7">
    <name type="scientific">Paralvinella palmiformis</name>
    <dbReference type="NCBI Taxonomy" id="53620"/>
    <lineage>
        <taxon>Eukaryota</taxon>
        <taxon>Metazoa</taxon>
        <taxon>Spiralia</taxon>
        <taxon>Lophotrochozoa</taxon>
        <taxon>Annelida</taxon>
        <taxon>Polychaeta</taxon>
        <taxon>Sedentaria</taxon>
        <taxon>Canalipalpata</taxon>
        <taxon>Terebellida</taxon>
        <taxon>Terebelliformia</taxon>
        <taxon>Alvinellidae</taxon>
        <taxon>Paralvinella</taxon>
    </lineage>
</organism>
<evidence type="ECO:0008006" key="8">
    <source>
        <dbReference type="Google" id="ProtNLM"/>
    </source>
</evidence>
<feature type="transmembrane region" description="Helical" evidence="5">
    <location>
        <begin position="12"/>
        <end position="35"/>
    </location>
</feature>
<keyword evidence="5" id="KW-0472">Membrane</keyword>
<sequence length="132" mass="15011">MLDGTFRDTSASVYMIMLACGDTVVLIVGLIPELLDQLHVMSLWEENEDDQGCPHLSQVTILCLSCAVAFLILNLPSIILFIGKIRWRGNDWYPLARAIMSQLTYIHHAINPVLYSLFGKRFRATLVRIFRT</sequence>